<dbReference type="Pfam" id="PF02518">
    <property type="entry name" value="HATPase_c"/>
    <property type="match status" value="1"/>
</dbReference>
<keyword evidence="1" id="KW-0597">Phosphoprotein</keyword>
<keyword evidence="2" id="KW-0472">Membrane</keyword>
<gene>
    <name evidence="4" type="ORF">METZ01_LOCUS73877</name>
</gene>
<keyword evidence="2" id="KW-0812">Transmembrane</keyword>
<accession>A0A381U3H7</accession>
<dbReference type="InterPro" id="IPR036890">
    <property type="entry name" value="HATPase_C_sf"/>
</dbReference>
<feature type="transmembrane region" description="Helical" evidence="2">
    <location>
        <begin position="113"/>
        <end position="131"/>
    </location>
</feature>
<proteinExistence type="predicted"/>
<sequence length="385" mass="44086">MSSYRHAGNIKAGLFLLGILLIIGLLYYTRYLADELRKDNREIVQLYAEIIAETVKDESDKNLDFVFDHIIRKVKFPIIQSDTEHIPQLWKNMPPGIDTAKDRKDLLIAMDRLNEPISLVYNGIIFGFLHYGDSYLIQKLQWWTYIELGSIGIFILLGFFGFTFIRNNEKRHIWIGMARETAHQLGTPVSALMGWVDWLKAHPDKTTEIIPDIKADLQRLEQIERRFSKMGSDPDMEIFDLSERTEKVISYLNRRMPTLGKKVKLVNDIESGVHVHANGSLLSWSIENVIRNGIDAIDRNNGEIFVSLRQGNGYARIRIKDNGRGVPKKDWKNVFRPGFSTKSAGWGLGLSLAQRIIEEIHDGKLFIVESNSVTGTIFELTIPSQ</sequence>
<dbReference type="InterPro" id="IPR003661">
    <property type="entry name" value="HisK_dim/P_dom"/>
</dbReference>
<dbReference type="CDD" id="cd00082">
    <property type="entry name" value="HisKA"/>
    <property type="match status" value="1"/>
</dbReference>
<evidence type="ECO:0000256" key="1">
    <source>
        <dbReference type="ARBA" id="ARBA00022553"/>
    </source>
</evidence>
<dbReference type="InterPro" id="IPR005467">
    <property type="entry name" value="His_kinase_dom"/>
</dbReference>
<dbReference type="PROSITE" id="PS50109">
    <property type="entry name" value="HIS_KIN"/>
    <property type="match status" value="1"/>
</dbReference>
<dbReference type="EMBL" id="UINC01005389">
    <property type="protein sequence ID" value="SVA21023.1"/>
    <property type="molecule type" value="Genomic_DNA"/>
</dbReference>
<dbReference type="SMART" id="SM00387">
    <property type="entry name" value="HATPase_c"/>
    <property type="match status" value="1"/>
</dbReference>
<keyword evidence="2" id="KW-1133">Transmembrane helix</keyword>
<feature type="transmembrane region" description="Helical" evidence="2">
    <location>
        <begin position="12"/>
        <end position="33"/>
    </location>
</feature>
<evidence type="ECO:0000256" key="2">
    <source>
        <dbReference type="SAM" id="Phobius"/>
    </source>
</evidence>
<dbReference type="InterPro" id="IPR004358">
    <property type="entry name" value="Sig_transdc_His_kin-like_C"/>
</dbReference>
<dbReference type="PANTHER" id="PTHR43065">
    <property type="entry name" value="SENSOR HISTIDINE KINASE"/>
    <property type="match status" value="1"/>
</dbReference>
<feature type="domain" description="Histidine kinase" evidence="3">
    <location>
        <begin position="180"/>
        <end position="385"/>
    </location>
</feature>
<feature type="transmembrane region" description="Helical" evidence="2">
    <location>
        <begin position="143"/>
        <end position="165"/>
    </location>
</feature>
<protein>
    <recommendedName>
        <fullName evidence="3">Histidine kinase domain-containing protein</fullName>
    </recommendedName>
</protein>
<name>A0A381U3H7_9ZZZZ</name>
<dbReference type="PRINTS" id="PR00344">
    <property type="entry name" value="BCTRLSENSOR"/>
</dbReference>
<dbReference type="Gene3D" id="3.30.565.10">
    <property type="entry name" value="Histidine kinase-like ATPase, C-terminal domain"/>
    <property type="match status" value="1"/>
</dbReference>
<reference evidence="4" key="1">
    <citation type="submission" date="2018-05" db="EMBL/GenBank/DDBJ databases">
        <authorList>
            <person name="Lanie J.A."/>
            <person name="Ng W.-L."/>
            <person name="Kazmierczak K.M."/>
            <person name="Andrzejewski T.M."/>
            <person name="Davidsen T.M."/>
            <person name="Wayne K.J."/>
            <person name="Tettelin H."/>
            <person name="Glass J.I."/>
            <person name="Rusch D."/>
            <person name="Podicherti R."/>
            <person name="Tsui H.-C.T."/>
            <person name="Winkler M.E."/>
        </authorList>
    </citation>
    <scope>NUCLEOTIDE SEQUENCE</scope>
</reference>
<dbReference type="AlphaFoldDB" id="A0A381U3H7"/>
<evidence type="ECO:0000313" key="4">
    <source>
        <dbReference type="EMBL" id="SVA21023.1"/>
    </source>
</evidence>
<dbReference type="InterPro" id="IPR003594">
    <property type="entry name" value="HATPase_dom"/>
</dbReference>
<dbReference type="GO" id="GO:0000155">
    <property type="term" value="F:phosphorelay sensor kinase activity"/>
    <property type="evidence" value="ECO:0007669"/>
    <property type="project" value="InterPro"/>
</dbReference>
<organism evidence="4">
    <name type="scientific">marine metagenome</name>
    <dbReference type="NCBI Taxonomy" id="408172"/>
    <lineage>
        <taxon>unclassified sequences</taxon>
        <taxon>metagenomes</taxon>
        <taxon>ecological metagenomes</taxon>
    </lineage>
</organism>
<dbReference type="SUPFAM" id="SSF55874">
    <property type="entry name" value="ATPase domain of HSP90 chaperone/DNA topoisomerase II/histidine kinase"/>
    <property type="match status" value="1"/>
</dbReference>
<evidence type="ECO:0000259" key="3">
    <source>
        <dbReference type="PROSITE" id="PS50109"/>
    </source>
</evidence>